<dbReference type="Pfam" id="PF08241">
    <property type="entry name" value="Methyltransf_11"/>
    <property type="match status" value="1"/>
</dbReference>
<dbReference type="AlphaFoldDB" id="A0AAD9UKJ8"/>
<dbReference type="Gene3D" id="3.40.50.150">
    <property type="entry name" value="Vaccinia Virus protein VP39"/>
    <property type="match status" value="1"/>
</dbReference>
<protein>
    <recommendedName>
        <fullName evidence="1">Methyltransferase type 11 domain-containing protein</fullName>
    </recommendedName>
</protein>
<dbReference type="SUPFAM" id="SSF53335">
    <property type="entry name" value="S-adenosyl-L-methionine-dependent methyltransferases"/>
    <property type="match status" value="1"/>
</dbReference>
<dbReference type="Proteomes" id="UP001209878">
    <property type="component" value="Unassembled WGS sequence"/>
</dbReference>
<dbReference type="InterPro" id="IPR029063">
    <property type="entry name" value="SAM-dependent_MTases_sf"/>
</dbReference>
<feature type="domain" description="Methyltransferase type 11" evidence="1">
    <location>
        <begin position="59"/>
        <end position="157"/>
    </location>
</feature>
<organism evidence="2 3">
    <name type="scientific">Ridgeia piscesae</name>
    <name type="common">Tubeworm</name>
    <dbReference type="NCBI Taxonomy" id="27915"/>
    <lineage>
        <taxon>Eukaryota</taxon>
        <taxon>Metazoa</taxon>
        <taxon>Spiralia</taxon>
        <taxon>Lophotrochozoa</taxon>
        <taxon>Annelida</taxon>
        <taxon>Polychaeta</taxon>
        <taxon>Sedentaria</taxon>
        <taxon>Canalipalpata</taxon>
        <taxon>Sabellida</taxon>
        <taxon>Siboglinidae</taxon>
        <taxon>Ridgeia</taxon>
    </lineage>
</organism>
<reference evidence="2" key="1">
    <citation type="journal article" date="2023" name="Mol. Biol. Evol.">
        <title>Third-Generation Sequencing Reveals the Adaptive Role of the Epigenome in Three Deep-Sea Polychaetes.</title>
        <authorList>
            <person name="Perez M."/>
            <person name="Aroh O."/>
            <person name="Sun Y."/>
            <person name="Lan Y."/>
            <person name="Juniper S.K."/>
            <person name="Young C.R."/>
            <person name="Angers B."/>
            <person name="Qian P.Y."/>
        </authorList>
    </citation>
    <scope>NUCLEOTIDE SEQUENCE</scope>
    <source>
        <strain evidence="2">R07B-5</strain>
    </source>
</reference>
<evidence type="ECO:0000259" key="1">
    <source>
        <dbReference type="Pfam" id="PF08241"/>
    </source>
</evidence>
<proteinExistence type="predicted"/>
<dbReference type="EMBL" id="JAODUO010000019">
    <property type="protein sequence ID" value="KAK2192968.1"/>
    <property type="molecule type" value="Genomic_DNA"/>
</dbReference>
<dbReference type="CDD" id="cd02440">
    <property type="entry name" value="AdoMet_MTases"/>
    <property type="match status" value="1"/>
</dbReference>
<name>A0AAD9UKJ8_RIDPI</name>
<sequence length="231" mass="25907">MGICGTISDSYNKFYGRVYASIVNNIGIGYTAAMKEHKAELFAGMTDQQAQLERPLEIVEVGVGAGMNLKFYPKDSQLTAIDPYPQFEEYLKTSMEKYPLVNVDNVKFVVGRAEDMSMIPSDSIDAAVCTTVLCNVDDVDKSLSEIKRILRPGGKFYYIEHVRGDEGSWVRTFQHIINPVWKRVSDGCNMTRDTGKHIEQAGFSHVEQTHFWADTLKTTLVKPHVKGVATK</sequence>
<evidence type="ECO:0000313" key="3">
    <source>
        <dbReference type="Proteomes" id="UP001209878"/>
    </source>
</evidence>
<gene>
    <name evidence="2" type="ORF">NP493_19g06042</name>
</gene>
<keyword evidence="3" id="KW-1185">Reference proteome</keyword>
<dbReference type="InterPro" id="IPR052356">
    <property type="entry name" value="Thiol_S-MT"/>
</dbReference>
<dbReference type="InterPro" id="IPR013216">
    <property type="entry name" value="Methyltransf_11"/>
</dbReference>
<accession>A0AAD9UKJ8</accession>
<evidence type="ECO:0000313" key="2">
    <source>
        <dbReference type="EMBL" id="KAK2192968.1"/>
    </source>
</evidence>
<dbReference type="GO" id="GO:0008757">
    <property type="term" value="F:S-adenosylmethionine-dependent methyltransferase activity"/>
    <property type="evidence" value="ECO:0007669"/>
    <property type="project" value="InterPro"/>
</dbReference>
<dbReference type="PANTHER" id="PTHR45036">
    <property type="entry name" value="METHYLTRANSFERASE LIKE 7B"/>
    <property type="match status" value="1"/>
</dbReference>
<comment type="caution">
    <text evidence="2">The sequence shown here is derived from an EMBL/GenBank/DDBJ whole genome shotgun (WGS) entry which is preliminary data.</text>
</comment>
<dbReference type="PANTHER" id="PTHR45036:SF1">
    <property type="entry name" value="METHYLTRANSFERASE LIKE 7A"/>
    <property type="match status" value="1"/>
</dbReference>